<comment type="caution">
    <text evidence="1">The sequence shown here is derived from an EMBL/GenBank/DDBJ whole genome shotgun (WGS) entry which is preliminary data.</text>
</comment>
<dbReference type="EMBL" id="SMFY01000001">
    <property type="protein sequence ID" value="TCK30791.1"/>
    <property type="molecule type" value="Genomic_DNA"/>
</dbReference>
<evidence type="ECO:0000313" key="1">
    <source>
        <dbReference type="EMBL" id="TCK30791.1"/>
    </source>
</evidence>
<dbReference type="RefSeq" id="WP_131834072.1">
    <property type="nucleotide sequence ID" value="NZ_SMFY01000001.1"/>
</dbReference>
<dbReference type="Gene3D" id="3.10.450.530">
    <property type="entry name" value="Ribonuclease toxin, BrnT, of type II toxin-antitoxin system"/>
    <property type="match status" value="1"/>
</dbReference>
<gene>
    <name evidence="1" type="ORF">EV667_0893</name>
</gene>
<sequence length="97" mass="11176">MGETDDFEWDDDKDAANRAKHGLPLRLGEFIFDGRLRLEPSFPRMVSGEPRYVAMADLAGRVILCVYVWRGRRGRLISVRRAHRSERRVFAQAIEGS</sequence>
<keyword evidence="2" id="KW-1185">Reference proteome</keyword>
<name>A0A4R1I981_ANCAQ</name>
<dbReference type="InterPro" id="IPR007460">
    <property type="entry name" value="BrnT_toxin"/>
</dbReference>
<dbReference type="AlphaFoldDB" id="A0A4R1I981"/>
<protein>
    <recommendedName>
        <fullName evidence="3">BrnT family toxin</fullName>
    </recommendedName>
</protein>
<evidence type="ECO:0008006" key="3">
    <source>
        <dbReference type="Google" id="ProtNLM"/>
    </source>
</evidence>
<proteinExistence type="predicted"/>
<evidence type="ECO:0000313" key="2">
    <source>
        <dbReference type="Proteomes" id="UP000295030"/>
    </source>
</evidence>
<dbReference type="InterPro" id="IPR038573">
    <property type="entry name" value="BrnT_sf"/>
</dbReference>
<accession>A0A4R1I981</accession>
<dbReference type="OrthoDB" id="839663at2"/>
<dbReference type="Pfam" id="PF04365">
    <property type="entry name" value="BrnT_toxin"/>
    <property type="match status" value="1"/>
</dbReference>
<dbReference type="Proteomes" id="UP000295030">
    <property type="component" value="Unassembled WGS sequence"/>
</dbReference>
<organism evidence="1 2">
    <name type="scientific">Ancylobacter aquaticus</name>
    <dbReference type="NCBI Taxonomy" id="100"/>
    <lineage>
        <taxon>Bacteria</taxon>
        <taxon>Pseudomonadati</taxon>
        <taxon>Pseudomonadota</taxon>
        <taxon>Alphaproteobacteria</taxon>
        <taxon>Hyphomicrobiales</taxon>
        <taxon>Xanthobacteraceae</taxon>
        <taxon>Ancylobacter</taxon>
    </lineage>
</organism>
<reference evidence="1 2" key="1">
    <citation type="submission" date="2019-03" db="EMBL/GenBank/DDBJ databases">
        <title>Genomic Encyclopedia of Type Strains, Phase IV (KMG-IV): sequencing the most valuable type-strain genomes for metagenomic binning, comparative biology and taxonomic classification.</title>
        <authorList>
            <person name="Goeker M."/>
        </authorList>
    </citation>
    <scope>NUCLEOTIDE SEQUENCE [LARGE SCALE GENOMIC DNA]</scope>
    <source>
        <strain evidence="1 2">DSM 101</strain>
    </source>
</reference>